<dbReference type="InterPro" id="IPR001063">
    <property type="entry name" value="Ribosomal_uL22"/>
</dbReference>
<organism evidence="6 7">
    <name type="scientific">Tremella mesenterica</name>
    <name type="common">Jelly fungus</name>
    <dbReference type="NCBI Taxonomy" id="5217"/>
    <lineage>
        <taxon>Eukaryota</taxon>
        <taxon>Fungi</taxon>
        <taxon>Dikarya</taxon>
        <taxon>Basidiomycota</taxon>
        <taxon>Agaricomycotina</taxon>
        <taxon>Tremellomycetes</taxon>
        <taxon>Tremellales</taxon>
        <taxon>Tremellaceae</taxon>
        <taxon>Tremella</taxon>
    </lineage>
</organism>
<dbReference type="InterPro" id="IPR036394">
    <property type="entry name" value="Ribosomal_uL22_sf"/>
</dbReference>
<protein>
    <recommendedName>
        <fullName evidence="8">50S small subunit ribosomal protein L22</fullName>
    </recommendedName>
</protein>
<proteinExistence type="inferred from homology"/>
<keyword evidence="3 4" id="KW-0687">Ribonucleoprotein</keyword>
<evidence type="ECO:0000256" key="1">
    <source>
        <dbReference type="ARBA" id="ARBA00009451"/>
    </source>
</evidence>
<dbReference type="FunCoup" id="A0A4V1M4F8">
    <property type="interactions" value="31"/>
</dbReference>
<dbReference type="InterPro" id="IPR047867">
    <property type="entry name" value="Ribosomal_uL22_bac/org-type"/>
</dbReference>
<dbReference type="SUPFAM" id="SSF54843">
    <property type="entry name" value="Ribosomal protein L22"/>
    <property type="match status" value="1"/>
</dbReference>
<feature type="region of interest" description="Disordered" evidence="5">
    <location>
        <begin position="19"/>
        <end position="45"/>
    </location>
</feature>
<dbReference type="PANTHER" id="PTHR13501:SF8">
    <property type="entry name" value="LARGE RIBOSOMAL SUBUNIT PROTEIN UL22M"/>
    <property type="match status" value="1"/>
</dbReference>
<feature type="compositionally biased region" description="Acidic residues" evidence="5">
    <location>
        <begin position="25"/>
        <end position="36"/>
    </location>
</feature>
<dbReference type="PANTHER" id="PTHR13501">
    <property type="entry name" value="CHLOROPLAST 50S RIBOSOMAL PROTEIN L22-RELATED"/>
    <property type="match status" value="1"/>
</dbReference>
<dbReference type="GO" id="GO:0005762">
    <property type="term" value="C:mitochondrial large ribosomal subunit"/>
    <property type="evidence" value="ECO:0007669"/>
    <property type="project" value="TreeGrafter"/>
</dbReference>
<gene>
    <name evidence="6" type="ORF">M231_02491</name>
</gene>
<dbReference type="GO" id="GO:0006412">
    <property type="term" value="P:translation"/>
    <property type="evidence" value="ECO:0007669"/>
    <property type="project" value="InterPro"/>
</dbReference>
<sequence>MNLIYRFLSFGLPSWLKRPTKKEDEENGETMTEESSTESQMERKTTGNLFDSLDLKEERNKQRKMVSEATYKTAQRKMSPRKLALLSRQVAGLPIDEAILQMDFSEKRASKWIRSMLAWSRDSAIEKGIRRSRMVVAQSWVSKGPKIRRIDIKGRARMGVKHHPTARLHILLNEGQTYDQVMARKWDKELNKVRSAGIVREDGKLRRKVISGWTW</sequence>
<evidence type="ECO:0008006" key="8">
    <source>
        <dbReference type="Google" id="ProtNLM"/>
    </source>
</evidence>
<evidence type="ECO:0000313" key="6">
    <source>
        <dbReference type="EMBL" id="RXK40217.1"/>
    </source>
</evidence>
<comment type="similarity">
    <text evidence="1 4">Belongs to the universal ribosomal protein uL22 family.</text>
</comment>
<keyword evidence="7" id="KW-1185">Reference proteome</keyword>
<dbReference type="VEuPathDB" id="FungiDB:TREMEDRAFT_33648"/>
<dbReference type="EMBL" id="SDIL01000021">
    <property type="protein sequence ID" value="RXK40217.1"/>
    <property type="molecule type" value="Genomic_DNA"/>
</dbReference>
<evidence type="ECO:0000256" key="3">
    <source>
        <dbReference type="ARBA" id="ARBA00023274"/>
    </source>
</evidence>
<comment type="caution">
    <text evidence="6">The sequence shown here is derived from an EMBL/GenBank/DDBJ whole genome shotgun (WGS) entry which is preliminary data.</text>
</comment>
<evidence type="ECO:0000313" key="7">
    <source>
        <dbReference type="Proteomes" id="UP000289152"/>
    </source>
</evidence>
<dbReference type="GO" id="GO:0003735">
    <property type="term" value="F:structural constituent of ribosome"/>
    <property type="evidence" value="ECO:0007669"/>
    <property type="project" value="InterPro"/>
</dbReference>
<dbReference type="Pfam" id="PF00237">
    <property type="entry name" value="Ribosomal_L22"/>
    <property type="match status" value="1"/>
</dbReference>
<dbReference type="Gene3D" id="3.90.470.10">
    <property type="entry name" value="Ribosomal protein L22/L17"/>
    <property type="match status" value="1"/>
</dbReference>
<reference evidence="6 7" key="1">
    <citation type="submission" date="2016-06" db="EMBL/GenBank/DDBJ databases">
        <title>Evolution of pathogenesis and genome organization in the Tremellales.</title>
        <authorList>
            <person name="Cuomo C."/>
            <person name="Litvintseva A."/>
            <person name="Heitman J."/>
            <person name="Chen Y."/>
            <person name="Sun S."/>
            <person name="Springer D."/>
            <person name="Dromer F."/>
            <person name="Young S."/>
            <person name="Zeng Q."/>
            <person name="Chapman S."/>
            <person name="Gujja S."/>
            <person name="Saif S."/>
            <person name="Birren B."/>
        </authorList>
    </citation>
    <scope>NUCLEOTIDE SEQUENCE [LARGE SCALE GENOMIC DNA]</scope>
    <source>
        <strain evidence="6 7">ATCC 28783</strain>
    </source>
</reference>
<accession>A0A4V1M4F8</accession>
<evidence type="ECO:0000256" key="5">
    <source>
        <dbReference type="SAM" id="MobiDB-lite"/>
    </source>
</evidence>
<dbReference type="InParanoid" id="A0A4V1M4F8"/>
<evidence type="ECO:0000256" key="4">
    <source>
        <dbReference type="RuleBase" id="RU004005"/>
    </source>
</evidence>
<evidence type="ECO:0000256" key="2">
    <source>
        <dbReference type="ARBA" id="ARBA00022980"/>
    </source>
</evidence>
<dbReference type="OrthoDB" id="416470at2759"/>
<dbReference type="AlphaFoldDB" id="A0A4V1M4F8"/>
<name>A0A4V1M4F8_TREME</name>
<dbReference type="STRING" id="5217.A0A4V1M4F8"/>
<keyword evidence="2 4" id="KW-0689">Ribosomal protein</keyword>
<dbReference type="Proteomes" id="UP000289152">
    <property type="component" value="Unassembled WGS sequence"/>
</dbReference>